<dbReference type="Proteomes" id="UP000004776">
    <property type="component" value="Unassembled WGS sequence"/>
</dbReference>
<proteinExistence type="predicted"/>
<evidence type="ECO:0000313" key="2">
    <source>
        <dbReference type="Proteomes" id="UP000004776"/>
    </source>
</evidence>
<protein>
    <submittedName>
        <fullName evidence="1">Uncharacterized protein</fullName>
    </submittedName>
</protein>
<feature type="non-terminal residue" evidence="1">
    <location>
        <position position="41"/>
    </location>
</feature>
<sequence length="41" mass="4844">MRVVYCNAGILRYVAFYCLLCCHWRCQYNLSIASQRARGQL</sequence>
<name>G5RWL1_SALET</name>
<organism evidence="1 2">
    <name type="scientific">Salmonella enterica subsp. enterica serovar Urbana str. R8-2977</name>
    <dbReference type="NCBI Taxonomy" id="913084"/>
    <lineage>
        <taxon>Bacteria</taxon>
        <taxon>Pseudomonadati</taxon>
        <taxon>Pseudomonadota</taxon>
        <taxon>Gammaproteobacteria</taxon>
        <taxon>Enterobacterales</taxon>
        <taxon>Enterobacteriaceae</taxon>
        <taxon>Salmonella</taxon>
    </lineage>
</organism>
<gene>
    <name evidence="1" type="ORF">LTSEURB_2913</name>
</gene>
<dbReference type="EMBL" id="AFCW01001116">
    <property type="protein sequence ID" value="EHD02831.1"/>
    <property type="molecule type" value="Genomic_DNA"/>
</dbReference>
<reference evidence="1 2" key="1">
    <citation type="journal article" date="2011" name="BMC Genomics">
        <title>Genome sequencing reveals diversification of virulence factor content and possible host adaptation in distinct subpopulations of Salmonella enterica.</title>
        <authorList>
            <person name="den Bakker H.C."/>
            <person name="Moreno Switt A.I."/>
            <person name="Govoni G."/>
            <person name="Cummings C.A."/>
            <person name="Ranieri M.L."/>
            <person name="Degoricija L."/>
            <person name="Hoelzer K."/>
            <person name="Rodriguez-Rivera L.D."/>
            <person name="Brown S."/>
            <person name="Bolchacova E."/>
            <person name="Furtado M.R."/>
            <person name="Wiedmann M."/>
        </authorList>
    </citation>
    <scope>NUCLEOTIDE SEQUENCE [LARGE SCALE GENOMIC DNA]</scope>
    <source>
        <strain evidence="1 2">R8-2977</strain>
    </source>
</reference>
<comment type="caution">
    <text evidence="1">The sequence shown here is derived from an EMBL/GenBank/DDBJ whole genome shotgun (WGS) entry which is preliminary data.</text>
</comment>
<dbReference type="AlphaFoldDB" id="G5RWL1"/>
<evidence type="ECO:0000313" key="1">
    <source>
        <dbReference type="EMBL" id="EHD02831.1"/>
    </source>
</evidence>
<accession>G5RWL1</accession>